<evidence type="ECO:0000313" key="2">
    <source>
        <dbReference type="Proteomes" id="UP000499080"/>
    </source>
</evidence>
<dbReference type="EMBL" id="BGPR01000025">
    <property type="protein sequence ID" value="GBL81530.1"/>
    <property type="molecule type" value="Genomic_DNA"/>
</dbReference>
<proteinExistence type="predicted"/>
<name>A0A4Y2AP69_ARAVE</name>
<reference evidence="1 2" key="1">
    <citation type="journal article" date="2019" name="Sci. Rep.">
        <title>Orb-weaving spider Araneus ventricosus genome elucidates the spidroin gene catalogue.</title>
        <authorList>
            <person name="Kono N."/>
            <person name="Nakamura H."/>
            <person name="Ohtoshi R."/>
            <person name="Moran D.A.P."/>
            <person name="Shinohara A."/>
            <person name="Yoshida Y."/>
            <person name="Fujiwara M."/>
            <person name="Mori M."/>
            <person name="Tomita M."/>
            <person name="Arakawa K."/>
        </authorList>
    </citation>
    <scope>NUCLEOTIDE SEQUENCE [LARGE SCALE GENOMIC DNA]</scope>
</reference>
<dbReference type="Proteomes" id="UP000499080">
    <property type="component" value="Unassembled WGS sequence"/>
</dbReference>
<organism evidence="1 2">
    <name type="scientific">Araneus ventricosus</name>
    <name type="common">Orbweaver spider</name>
    <name type="synonym">Epeira ventricosa</name>
    <dbReference type="NCBI Taxonomy" id="182803"/>
    <lineage>
        <taxon>Eukaryota</taxon>
        <taxon>Metazoa</taxon>
        <taxon>Ecdysozoa</taxon>
        <taxon>Arthropoda</taxon>
        <taxon>Chelicerata</taxon>
        <taxon>Arachnida</taxon>
        <taxon>Araneae</taxon>
        <taxon>Araneomorphae</taxon>
        <taxon>Entelegynae</taxon>
        <taxon>Araneoidea</taxon>
        <taxon>Araneidae</taxon>
        <taxon>Araneus</taxon>
    </lineage>
</organism>
<dbReference type="OrthoDB" id="6630138at2759"/>
<keyword evidence="2" id="KW-1185">Reference proteome</keyword>
<accession>A0A4Y2AP69</accession>
<dbReference type="AlphaFoldDB" id="A0A4Y2AP69"/>
<comment type="caution">
    <text evidence="1">The sequence shown here is derived from an EMBL/GenBank/DDBJ whole genome shotgun (WGS) entry which is preliminary data.</text>
</comment>
<protein>
    <submittedName>
        <fullName evidence="1">Uncharacterized protein</fullName>
    </submittedName>
</protein>
<gene>
    <name evidence="1" type="ORF">AVEN_143780_1</name>
</gene>
<evidence type="ECO:0000313" key="1">
    <source>
        <dbReference type="EMBL" id="GBL81530.1"/>
    </source>
</evidence>
<sequence>MRSLSLCRINWIREDVIFFSEHGPFPAYLKRFHRSDSDQCTCGGTGTALHYATECTLTVSWHIRRPEQWRSVPGVRMPRAPVLRGALDSKHYSVYSIFKAKYDEGA</sequence>